<dbReference type="SUPFAM" id="SSF53335">
    <property type="entry name" value="S-adenosyl-L-methionine-dependent methyltransferases"/>
    <property type="match status" value="1"/>
</dbReference>
<dbReference type="GO" id="GO:0032259">
    <property type="term" value="P:methylation"/>
    <property type="evidence" value="ECO:0007669"/>
    <property type="project" value="UniProtKB-KW"/>
</dbReference>
<name>A0A0G0PAL4_UNCC2</name>
<dbReference type="CDD" id="cd02440">
    <property type="entry name" value="AdoMet_MTases"/>
    <property type="match status" value="1"/>
</dbReference>
<dbReference type="GO" id="GO:0008168">
    <property type="term" value="F:methyltransferase activity"/>
    <property type="evidence" value="ECO:0007669"/>
    <property type="project" value="UniProtKB-KW"/>
</dbReference>
<keyword evidence="2" id="KW-0808">Transferase</keyword>
<dbReference type="AlphaFoldDB" id="A0A0G0PAL4"/>
<accession>A0A0G0PAL4</accession>
<protein>
    <submittedName>
        <fullName evidence="2">Putative DNA methylase</fullName>
    </submittedName>
</protein>
<gene>
    <name evidence="2" type="ORF">UT18_C0003G0018</name>
</gene>
<proteinExistence type="predicted"/>
<feature type="domain" description="Ribosomal RNA large subunit methyltransferase K/L-like methyltransferase" evidence="1">
    <location>
        <begin position="182"/>
        <end position="329"/>
    </location>
</feature>
<dbReference type="EMBL" id="LBVV01000003">
    <property type="protein sequence ID" value="KKQ95159.1"/>
    <property type="molecule type" value="Genomic_DNA"/>
</dbReference>
<dbReference type="InterPro" id="IPR029063">
    <property type="entry name" value="SAM-dependent_MTases_sf"/>
</dbReference>
<keyword evidence="2" id="KW-0489">Methyltransferase</keyword>
<dbReference type="Pfam" id="PF01170">
    <property type="entry name" value="UPF0020"/>
    <property type="match status" value="1"/>
</dbReference>
<evidence type="ECO:0000313" key="3">
    <source>
        <dbReference type="Proteomes" id="UP000034207"/>
    </source>
</evidence>
<dbReference type="Gene3D" id="3.40.50.150">
    <property type="entry name" value="Vaccinia Virus protein VP39"/>
    <property type="match status" value="1"/>
</dbReference>
<sequence>MKKIYGYILGRETKLSAAEIEGVYKANNCPYQVIFCQNDILIVESEEEFFDLLGGSVKLFEVKLTNQALSATNLKGLINVGGKVVFGISMYGQFAKKNIVIELGKKIKAEFKEEKINSRFLYPKNTSLSSVEIDKNKVLKKGGEIIIIQDGVSNFIGKTLKVQDFETYSRMDYGRPASDAFSGMMPPKLCQMMINLSGVKPYANTKFLDPFCGSGTMLMMAAYLGYKNIYGSDISAKAAQNSLKNLDWYKKEFDKDFSCQIDEKDVLSLEGNAEFELIVSEGYLGKPKTQKTTQVEIENEISQLKDFYSKVLAKLSKILKPSGVIVIAIPFYVPGNRKLFLDPLVPEELDLLGKELYRRENQIVGRQILVLKKGV</sequence>
<dbReference type="STRING" id="1618345.UT18_C0003G0018"/>
<reference evidence="2 3" key="1">
    <citation type="journal article" date="2015" name="Nature">
        <title>rRNA introns, odd ribosomes, and small enigmatic genomes across a large radiation of phyla.</title>
        <authorList>
            <person name="Brown C.T."/>
            <person name="Hug L.A."/>
            <person name="Thomas B.C."/>
            <person name="Sharon I."/>
            <person name="Castelle C.J."/>
            <person name="Singh A."/>
            <person name="Wilkins M.J."/>
            <person name="Williams K.H."/>
            <person name="Banfield J.F."/>
        </authorList>
    </citation>
    <scope>NUCLEOTIDE SEQUENCE [LARGE SCALE GENOMIC DNA]</scope>
</reference>
<evidence type="ECO:0000313" key="2">
    <source>
        <dbReference type="EMBL" id="KKQ95159.1"/>
    </source>
</evidence>
<dbReference type="InterPro" id="IPR000241">
    <property type="entry name" value="RlmKL-like_Mtase"/>
</dbReference>
<dbReference type="Proteomes" id="UP000034207">
    <property type="component" value="Unassembled WGS sequence"/>
</dbReference>
<organism evidence="2 3">
    <name type="scientific">candidate division CPR2 bacterium GW2011_GWC2_39_10</name>
    <dbReference type="NCBI Taxonomy" id="1618345"/>
    <lineage>
        <taxon>Bacteria</taxon>
        <taxon>Bacteria division CPR2</taxon>
    </lineage>
</organism>
<comment type="caution">
    <text evidence="2">The sequence shown here is derived from an EMBL/GenBank/DDBJ whole genome shotgun (WGS) entry which is preliminary data.</text>
</comment>
<evidence type="ECO:0000259" key="1">
    <source>
        <dbReference type="Pfam" id="PF01170"/>
    </source>
</evidence>